<dbReference type="InterPro" id="IPR037193">
    <property type="entry name" value="GDNF_alpha"/>
</dbReference>
<dbReference type="EMBL" id="JAAGNN010000012">
    <property type="protein sequence ID" value="KAF4082590.1"/>
    <property type="molecule type" value="Genomic_DNA"/>
</dbReference>
<dbReference type="GO" id="GO:0007169">
    <property type="term" value="P:cell surface receptor protein tyrosine kinase signaling pathway"/>
    <property type="evidence" value="ECO:0007669"/>
    <property type="project" value="UniProtKB-ARBA"/>
</dbReference>
<reference evidence="10 11" key="1">
    <citation type="submission" date="2020-02" db="EMBL/GenBank/DDBJ databases">
        <title>A chromosome-scale genome assembly of the black bullhead catfish (Ameiurus melas).</title>
        <authorList>
            <person name="Wen M."/>
            <person name="Zham M."/>
            <person name="Cabau C."/>
            <person name="Klopp C."/>
            <person name="Donnadieu C."/>
            <person name="Roques C."/>
            <person name="Bouchez O."/>
            <person name="Lampietro C."/>
            <person name="Jouanno E."/>
            <person name="Herpin A."/>
            <person name="Louis A."/>
            <person name="Berthelot C."/>
            <person name="Parey E."/>
            <person name="Roest-Crollius H."/>
            <person name="Braasch I."/>
            <person name="Postlethwait J."/>
            <person name="Robinson-Rechavi M."/>
            <person name="Echchiki A."/>
            <person name="Begum T."/>
            <person name="Montfort J."/>
            <person name="Schartl M."/>
            <person name="Bobe J."/>
            <person name="Guiguen Y."/>
        </authorList>
    </citation>
    <scope>NUCLEOTIDE SEQUENCE [LARGE SCALE GENOMIC DNA]</scope>
    <source>
        <strain evidence="10">M_S1</strain>
        <tissue evidence="10">Blood</tissue>
    </source>
</reference>
<comment type="subcellular location">
    <subcellularLocation>
        <location evidence="1">Cell membrane</location>
    </subcellularLocation>
</comment>
<dbReference type="PANTHER" id="PTHR10269:SF4">
    <property type="entry name" value="GDNF FAMILY RECEPTOR ALPHA-2"/>
    <property type="match status" value="1"/>
</dbReference>
<evidence type="ECO:0000256" key="4">
    <source>
        <dbReference type="ARBA" id="ARBA00022729"/>
    </source>
</evidence>
<evidence type="ECO:0000256" key="6">
    <source>
        <dbReference type="ARBA" id="ARBA00023170"/>
    </source>
</evidence>
<dbReference type="SUPFAM" id="SSF110035">
    <property type="entry name" value="GDNF receptor-like"/>
    <property type="match status" value="1"/>
</dbReference>
<dbReference type="Proteomes" id="UP000593565">
    <property type="component" value="Unassembled WGS sequence"/>
</dbReference>
<dbReference type="Pfam" id="PF02351">
    <property type="entry name" value="GDNF"/>
    <property type="match status" value="1"/>
</dbReference>
<dbReference type="SMART" id="SM00907">
    <property type="entry name" value="GDNF"/>
    <property type="match status" value="1"/>
</dbReference>
<comment type="caution">
    <text evidence="10">The sequence shown here is derived from an EMBL/GenBank/DDBJ whole genome shotgun (WGS) entry which is preliminary data.</text>
</comment>
<keyword evidence="4 8" id="KW-0732">Signal</keyword>
<feature type="chain" id="PRO_5029632461" description="GDNF/GAS1 domain-containing protein" evidence="8">
    <location>
        <begin position="19"/>
        <end position="111"/>
    </location>
</feature>
<dbReference type="AlphaFoldDB" id="A0A7J6AIX4"/>
<evidence type="ECO:0000313" key="10">
    <source>
        <dbReference type="EMBL" id="KAF4082590.1"/>
    </source>
</evidence>
<accession>A0A7J6AIX4</accession>
<evidence type="ECO:0000256" key="5">
    <source>
        <dbReference type="ARBA" id="ARBA00023136"/>
    </source>
</evidence>
<dbReference type="GO" id="GO:0007399">
    <property type="term" value="P:nervous system development"/>
    <property type="evidence" value="ECO:0007669"/>
    <property type="project" value="TreeGrafter"/>
</dbReference>
<dbReference type="InterPro" id="IPR003438">
    <property type="entry name" value="GDNF_rcpt"/>
</dbReference>
<proteinExistence type="inferred from homology"/>
<keyword evidence="6" id="KW-0675">Receptor</keyword>
<evidence type="ECO:0000256" key="7">
    <source>
        <dbReference type="ARBA" id="ARBA00023180"/>
    </source>
</evidence>
<evidence type="ECO:0000256" key="3">
    <source>
        <dbReference type="ARBA" id="ARBA00022475"/>
    </source>
</evidence>
<keyword evidence="5" id="KW-0472">Membrane</keyword>
<organism evidence="10 11">
    <name type="scientific">Ameiurus melas</name>
    <name type="common">Black bullhead</name>
    <name type="synonym">Silurus melas</name>
    <dbReference type="NCBI Taxonomy" id="219545"/>
    <lineage>
        <taxon>Eukaryota</taxon>
        <taxon>Metazoa</taxon>
        <taxon>Chordata</taxon>
        <taxon>Craniata</taxon>
        <taxon>Vertebrata</taxon>
        <taxon>Euteleostomi</taxon>
        <taxon>Actinopterygii</taxon>
        <taxon>Neopterygii</taxon>
        <taxon>Teleostei</taxon>
        <taxon>Ostariophysi</taxon>
        <taxon>Siluriformes</taxon>
        <taxon>Ictaluridae</taxon>
        <taxon>Ameiurus</taxon>
    </lineage>
</organism>
<evidence type="ECO:0000256" key="1">
    <source>
        <dbReference type="ARBA" id="ARBA00004236"/>
    </source>
</evidence>
<name>A0A7J6AIX4_AMEME</name>
<dbReference type="GO" id="GO:0038023">
    <property type="term" value="F:signaling receptor activity"/>
    <property type="evidence" value="ECO:0007669"/>
    <property type="project" value="InterPro"/>
</dbReference>
<feature type="signal peptide" evidence="8">
    <location>
        <begin position="1"/>
        <end position="18"/>
    </location>
</feature>
<gene>
    <name evidence="10" type="ORF">AMELA_G00153390</name>
</gene>
<protein>
    <recommendedName>
        <fullName evidence="9">GDNF/GAS1 domain-containing protein</fullName>
    </recommendedName>
</protein>
<keyword evidence="3" id="KW-1003">Cell membrane</keyword>
<evidence type="ECO:0000256" key="8">
    <source>
        <dbReference type="SAM" id="SignalP"/>
    </source>
</evidence>
<dbReference type="GO" id="GO:0009897">
    <property type="term" value="C:external side of plasma membrane"/>
    <property type="evidence" value="ECO:0007669"/>
    <property type="project" value="TreeGrafter"/>
</dbReference>
<dbReference type="PANTHER" id="PTHR10269">
    <property type="entry name" value="GDNF RECEPTOR ALPHA"/>
    <property type="match status" value="1"/>
</dbReference>
<dbReference type="GO" id="GO:0043235">
    <property type="term" value="C:receptor complex"/>
    <property type="evidence" value="ECO:0007669"/>
    <property type="project" value="TreeGrafter"/>
</dbReference>
<evidence type="ECO:0000256" key="2">
    <source>
        <dbReference type="ARBA" id="ARBA00005961"/>
    </source>
</evidence>
<evidence type="ECO:0000259" key="9">
    <source>
        <dbReference type="SMART" id="SM00907"/>
    </source>
</evidence>
<evidence type="ECO:0000313" key="11">
    <source>
        <dbReference type="Proteomes" id="UP000593565"/>
    </source>
</evidence>
<dbReference type="InterPro" id="IPR016017">
    <property type="entry name" value="GDNF/GAS1"/>
</dbReference>
<feature type="domain" description="GDNF/GAS1" evidence="9">
    <location>
        <begin position="30"/>
        <end position="107"/>
    </location>
</feature>
<sequence length="111" mass="12766">MILLNILALLFVADEVVALENGEWTAPMDCLRASEMCNQNAQCSSRFRIMRQCLVGRDRSAMLENKECQAALEVLQDSPLHHCHCKRGMKKELQCLQSYWTIHMSLNEESH</sequence>
<comment type="similarity">
    <text evidence="2">Belongs to the GDNFR family.</text>
</comment>
<keyword evidence="7" id="KW-0325">Glycoprotein</keyword>
<keyword evidence="11" id="KW-1185">Reference proteome</keyword>